<evidence type="ECO:0000313" key="2">
    <source>
        <dbReference type="EMBL" id="OGX87297.1"/>
    </source>
</evidence>
<sequence length="387" mass="43050">MRRVLRHDTVGLQRVLAHPGRYRLQILYTQIRRDAAGTPHFRQYGYRLRPREYFYPASAVKLAAAALALEKLRALATQTPGLSFKSVMLTDSAFAGQTRVRRDSSSASGRPTLANYVCKALLVSDNDAYNRLYEFVGPAELNAGLARLGLRHSRLLHRLSVGDQEPGSRHTNPVTFYADTAATQLLYRQPAGFYAGPWPRLRLRGEGIGKSHVQGPQVVAGPLDFGQKNAFSLPDLQHLLQAVLFPESVPPAQRLRLAPDDYALLRQALSQAPRESLAPRYDAAHYPDTYVKFLLGGGGTTPLPPGVRVFNKIGQAYGFLIDNAYIVDKAKGIEFLLSAVIYVNADGILNDDKYEYDPIGFPFLRDLGLRVYEAECRQQLRAAARKK</sequence>
<evidence type="ECO:0000313" key="3">
    <source>
        <dbReference type="Proteomes" id="UP000176294"/>
    </source>
</evidence>
<dbReference type="STRING" id="1908237.BEN47_11555"/>
<reference evidence="2 3" key="1">
    <citation type="submission" date="2016-08" db="EMBL/GenBank/DDBJ databases">
        <title>Hymenobacter coccineus sp. nov., Hymenobacter lapidarius sp. nov. and Hymenobacter glacialis sp. nov., isolated from Antarctic soil.</title>
        <authorList>
            <person name="Sedlacek I."/>
            <person name="Kralova S."/>
            <person name="Kyrova K."/>
            <person name="Maslanova I."/>
            <person name="Stankova E."/>
            <person name="Vrbovska V."/>
            <person name="Nemec M."/>
            <person name="Bartak M."/>
            <person name="Svec P."/>
            <person name="Busse H.-J."/>
            <person name="Pantucek R."/>
        </authorList>
    </citation>
    <scope>NUCLEOTIDE SEQUENCE [LARGE SCALE GENOMIC DNA]</scope>
    <source>
        <strain evidence="2 3">CCM 8643</strain>
    </source>
</reference>
<proteinExistence type="predicted"/>
<protein>
    <recommendedName>
        <fullName evidence="1">Beta-lactamase class A catalytic domain-containing protein</fullName>
    </recommendedName>
</protein>
<dbReference type="Gene3D" id="3.40.710.10">
    <property type="entry name" value="DD-peptidase/beta-lactamase superfamily"/>
    <property type="match status" value="1"/>
</dbReference>
<name>A0A1G1T8V8_9BACT</name>
<dbReference type="InterPro" id="IPR012338">
    <property type="entry name" value="Beta-lactam/transpept-like"/>
</dbReference>
<dbReference type="Pfam" id="PF13354">
    <property type="entry name" value="Beta-lactamase2"/>
    <property type="match status" value="1"/>
</dbReference>
<dbReference type="InterPro" id="IPR045155">
    <property type="entry name" value="Beta-lactam_cat"/>
</dbReference>
<accession>A0A1G1T8V8</accession>
<dbReference type="AlphaFoldDB" id="A0A1G1T8V8"/>
<dbReference type="Proteomes" id="UP000176294">
    <property type="component" value="Unassembled WGS sequence"/>
</dbReference>
<dbReference type="GO" id="GO:0030655">
    <property type="term" value="P:beta-lactam antibiotic catabolic process"/>
    <property type="evidence" value="ECO:0007669"/>
    <property type="project" value="InterPro"/>
</dbReference>
<dbReference type="GO" id="GO:0008800">
    <property type="term" value="F:beta-lactamase activity"/>
    <property type="evidence" value="ECO:0007669"/>
    <property type="project" value="InterPro"/>
</dbReference>
<evidence type="ECO:0000259" key="1">
    <source>
        <dbReference type="Pfam" id="PF13354"/>
    </source>
</evidence>
<dbReference type="SUPFAM" id="SSF56601">
    <property type="entry name" value="beta-lactamase/transpeptidase-like"/>
    <property type="match status" value="1"/>
</dbReference>
<organism evidence="2 3">
    <name type="scientific">Hymenobacter lapidarius</name>
    <dbReference type="NCBI Taxonomy" id="1908237"/>
    <lineage>
        <taxon>Bacteria</taxon>
        <taxon>Pseudomonadati</taxon>
        <taxon>Bacteroidota</taxon>
        <taxon>Cytophagia</taxon>
        <taxon>Cytophagales</taxon>
        <taxon>Hymenobacteraceae</taxon>
        <taxon>Hymenobacter</taxon>
    </lineage>
</organism>
<gene>
    <name evidence="2" type="ORF">BEN47_11555</name>
</gene>
<feature type="domain" description="Beta-lactamase class A catalytic" evidence="1">
    <location>
        <begin position="48"/>
        <end position="333"/>
    </location>
</feature>
<dbReference type="EMBL" id="MDZB01000091">
    <property type="protein sequence ID" value="OGX87297.1"/>
    <property type="molecule type" value="Genomic_DNA"/>
</dbReference>
<comment type="caution">
    <text evidence="2">The sequence shown here is derived from an EMBL/GenBank/DDBJ whole genome shotgun (WGS) entry which is preliminary data.</text>
</comment>
<keyword evidence="3" id="KW-1185">Reference proteome</keyword>